<organism evidence="1 2">
    <name type="scientific">Nonomuraea ferruginea</name>
    <dbReference type="NCBI Taxonomy" id="46174"/>
    <lineage>
        <taxon>Bacteria</taxon>
        <taxon>Bacillati</taxon>
        <taxon>Actinomycetota</taxon>
        <taxon>Actinomycetes</taxon>
        <taxon>Streptosporangiales</taxon>
        <taxon>Streptosporangiaceae</taxon>
        <taxon>Nonomuraea</taxon>
    </lineage>
</organism>
<protein>
    <recommendedName>
        <fullName evidence="3">FCD domain-containing protein</fullName>
    </recommendedName>
</protein>
<accession>A0ABT4T198</accession>
<dbReference type="RefSeq" id="WP_271277590.1">
    <property type="nucleotide sequence ID" value="NZ_BAABFD010000001.1"/>
</dbReference>
<comment type="caution">
    <text evidence="1">The sequence shown here is derived from an EMBL/GenBank/DDBJ whole genome shotgun (WGS) entry which is preliminary data.</text>
</comment>
<evidence type="ECO:0000313" key="1">
    <source>
        <dbReference type="EMBL" id="MDA0643269.1"/>
    </source>
</evidence>
<dbReference type="EMBL" id="JAPNUD010000062">
    <property type="protein sequence ID" value="MDA0643269.1"/>
    <property type="molecule type" value="Genomic_DNA"/>
</dbReference>
<dbReference type="Proteomes" id="UP001212498">
    <property type="component" value="Unassembled WGS sequence"/>
</dbReference>
<keyword evidence="2" id="KW-1185">Reference proteome</keyword>
<evidence type="ECO:0008006" key="3">
    <source>
        <dbReference type="Google" id="ProtNLM"/>
    </source>
</evidence>
<proteinExistence type="predicted"/>
<name>A0ABT4T198_9ACTN</name>
<sequence length="66" mass="7196">MTHQILEQDIHANANDLRVIGRKVMAGMHEEIIDAIEVGNPIAAAGAVDRLFARHLCVPRAVDVRG</sequence>
<reference evidence="1 2" key="1">
    <citation type="submission" date="2022-11" db="EMBL/GenBank/DDBJ databases">
        <title>Nonomuraea corallina sp. nov., a new species of the genus Nonomuraea isolated from sea side sediment in Thai sea.</title>
        <authorList>
            <person name="Ngamcharungchit C."/>
            <person name="Matsumoto A."/>
            <person name="Suriyachadkun C."/>
            <person name="Panbangred W."/>
            <person name="Inahashi Y."/>
            <person name="Intra B."/>
        </authorList>
    </citation>
    <scope>NUCLEOTIDE SEQUENCE [LARGE SCALE GENOMIC DNA]</scope>
    <source>
        <strain evidence="1 2">DSM 43553</strain>
    </source>
</reference>
<evidence type="ECO:0000313" key="2">
    <source>
        <dbReference type="Proteomes" id="UP001212498"/>
    </source>
</evidence>
<gene>
    <name evidence="1" type="ORF">OUY24_21795</name>
</gene>